<reference evidence="17 18" key="1">
    <citation type="submission" date="2012-11" db="EMBL/GenBank/DDBJ databases">
        <title>Whole genome sequence of Acidocella aminolytica 101 = DSM 11237.</title>
        <authorList>
            <person name="Azuma Y."/>
            <person name="Higashiura N."/>
            <person name="Hirakawa H."/>
            <person name="Matsushita K."/>
        </authorList>
    </citation>
    <scope>NUCLEOTIDE SEQUENCE [LARGE SCALE GENOMIC DNA]</scope>
    <source>
        <strain evidence="18">101 / DSM 11237</strain>
    </source>
</reference>
<dbReference type="PANTHER" id="PTHR12428:SF65">
    <property type="entry name" value="CYTOCHROME C OXIDASE ASSEMBLY PROTEIN COX18, MITOCHONDRIAL"/>
    <property type="match status" value="1"/>
</dbReference>
<comment type="subcellular location">
    <subcellularLocation>
        <location evidence="1">Cell inner membrane</location>
        <topology evidence="1">Multi-pass membrane protein</topology>
    </subcellularLocation>
    <subcellularLocation>
        <location evidence="13">Cell membrane</location>
        <topology evidence="13">Multi-pass membrane protein</topology>
    </subcellularLocation>
</comment>
<dbReference type="Gene3D" id="2.70.98.90">
    <property type="match status" value="1"/>
</dbReference>
<feature type="transmembrane region" description="Helical" evidence="13">
    <location>
        <begin position="494"/>
        <end position="514"/>
    </location>
</feature>
<evidence type="ECO:0000313" key="18">
    <source>
        <dbReference type="Proteomes" id="UP000032668"/>
    </source>
</evidence>
<evidence type="ECO:0000256" key="11">
    <source>
        <dbReference type="ARBA" id="ARBA00033245"/>
    </source>
</evidence>
<dbReference type="InterPro" id="IPR047196">
    <property type="entry name" value="YidC_ALB_C"/>
</dbReference>
<evidence type="ECO:0000256" key="13">
    <source>
        <dbReference type="HAMAP-Rule" id="MF_01810"/>
    </source>
</evidence>
<dbReference type="EMBL" id="BANC01000054">
    <property type="protein sequence ID" value="GAN80682.1"/>
    <property type="molecule type" value="Genomic_DNA"/>
</dbReference>
<evidence type="ECO:0000256" key="2">
    <source>
        <dbReference type="ARBA" id="ARBA00010527"/>
    </source>
</evidence>
<evidence type="ECO:0000256" key="5">
    <source>
        <dbReference type="ARBA" id="ARBA00022475"/>
    </source>
</evidence>
<comment type="subunit">
    <text evidence="13">Interacts with the Sec translocase complex via SecD. Specifically interacts with transmembrane segments of nascent integral membrane proteins during membrane integration.</text>
</comment>
<evidence type="ECO:0000256" key="14">
    <source>
        <dbReference type="SAM" id="MobiDB-lite"/>
    </source>
</evidence>
<proteinExistence type="inferred from homology"/>
<dbReference type="PRINTS" id="PR01900">
    <property type="entry name" value="YIDCPROTEIN"/>
</dbReference>
<keyword evidence="6 13" id="KW-0812">Transmembrane</keyword>
<evidence type="ECO:0000256" key="4">
    <source>
        <dbReference type="ARBA" id="ARBA00022448"/>
    </source>
</evidence>
<dbReference type="STRING" id="1120923.SAMN02746095_00722"/>
<keyword evidence="7 13" id="KW-0653">Protein transport</keyword>
<feature type="transmembrane region" description="Helical" evidence="13">
    <location>
        <begin position="535"/>
        <end position="555"/>
    </location>
</feature>
<gene>
    <name evidence="13" type="primary">yidC</name>
    <name evidence="17" type="ORF">Aam_055_062</name>
</gene>
<dbReference type="PANTHER" id="PTHR12428">
    <property type="entry name" value="OXA1"/>
    <property type="match status" value="1"/>
</dbReference>
<evidence type="ECO:0000259" key="15">
    <source>
        <dbReference type="Pfam" id="PF02096"/>
    </source>
</evidence>
<evidence type="ECO:0000256" key="7">
    <source>
        <dbReference type="ARBA" id="ARBA00022927"/>
    </source>
</evidence>
<dbReference type="Pfam" id="PF02096">
    <property type="entry name" value="60KD_IMP"/>
    <property type="match status" value="1"/>
</dbReference>
<dbReference type="NCBIfam" id="TIGR03592">
    <property type="entry name" value="yidC_oxa1_cterm"/>
    <property type="match status" value="1"/>
</dbReference>
<feature type="transmembrane region" description="Helical" evidence="13">
    <location>
        <begin position="438"/>
        <end position="459"/>
    </location>
</feature>
<name>A0A0D6PGB4_9PROT</name>
<evidence type="ECO:0000256" key="12">
    <source>
        <dbReference type="ARBA" id="ARBA00033342"/>
    </source>
</evidence>
<keyword evidence="5 13" id="KW-1003">Cell membrane</keyword>
<feature type="domain" description="Membrane insertase YidC N-terminal" evidence="16">
    <location>
        <begin position="71"/>
        <end position="357"/>
    </location>
</feature>
<feature type="transmembrane region" description="Helical" evidence="13">
    <location>
        <begin position="369"/>
        <end position="392"/>
    </location>
</feature>
<dbReference type="PRINTS" id="PR00701">
    <property type="entry name" value="60KDINNERMP"/>
</dbReference>
<dbReference type="HAMAP" id="MF_01810">
    <property type="entry name" value="YidC_type1"/>
    <property type="match status" value="1"/>
</dbReference>
<evidence type="ECO:0000256" key="8">
    <source>
        <dbReference type="ARBA" id="ARBA00022989"/>
    </source>
</evidence>
<keyword evidence="18" id="KW-1185">Reference proteome</keyword>
<evidence type="ECO:0000313" key="17">
    <source>
        <dbReference type="EMBL" id="GAN80682.1"/>
    </source>
</evidence>
<dbReference type="GO" id="GO:0015031">
    <property type="term" value="P:protein transport"/>
    <property type="evidence" value="ECO:0007669"/>
    <property type="project" value="UniProtKB-KW"/>
</dbReference>
<evidence type="ECO:0000259" key="16">
    <source>
        <dbReference type="Pfam" id="PF14849"/>
    </source>
</evidence>
<dbReference type="RefSeq" id="WP_048879084.1">
    <property type="nucleotide sequence ID" value="NZ_BANC01000054.1"/>
</dbReference>
<keyword evidence="9 13" id="KW-0472">Membrane</keyword>
<comment type="caution">
    <text evidence="17">The sequence shown here is derived from an EMBL/GenBank/DDBJ whole genome shotgun (WGS) entry which is preliminary data.</text>
</comment>
<dbReference type="OrthoDB" id="9780552at2"/>
<dbReference type="InterPro" id="IPR019998">
    <property type="entry name" value="Membr_insert_YidC"/>
</dbReference>
<dbReference type="Pfam" id="PF14849">
    <property type="entry name" value="YidC_periplas"/>
    <property type="match status" value="1"/>
</dbReference>
<sequence>MDSKRLILALALSFGILAIFTVLQEKFFPHPAHNPTQTAQTTPQSTATKPQSATGAPGSASTQAAVANGPRLAVDAPMLKGSIELTGAVFDDVVLKDYHETVAKNSPLVQIMGRRGGTTPSYVQFGWTAPAGAKVPDDSTVWTPSAQELTPKTPVTLSWDNGQGLIFQLILKVDDKYMFTVTQNVVNKGAAPVQVYPWSRVVRDYKPKVESSWVLFEGPLGVFNGTLKQEGYGALKDKGEKSAGGVAYSSSGPGGWTGITDKYWLAAVAPEQTAQMNATMSYGKVIDGDGGAYQTSFITDKAITVPAGGQAAFTSHLFTGAKVVKILDYYQRIYHIPNFYKAVDFGILYFLTKPIFFALDWLNTLTGNFGLAIMIFTVGVKLLFFPLASYSYRSMGRMKAMQPKIAALKEQYKGDNTKLQQATMELYKTEKINPASGCLPMLLQIPVFFSLYKVIFITIEMRQAPFYGWIKDLSVPDPTNIFNLFGLIPYDPTMISPLLHVGLLPIIMGFTMYLQQKLNPTPPDPAQQRMFQLMPIIFTFMLARSPAGLVLYWAWNNILSVGQQWLIMRRAMGPKPTVPAKG</sequence>
<feature type="compositionally biased region" description="Low complexity" evidence="14">
    <location>
        <begin position="35"/>
        <end position="52"/>
    </location>
</feature>
<dbReference type="NCBIfam" id="TIGR03593">
    <property type="entry name" value="yidC_nterm"/>
    <property type="match status" value="1"/>
</dbReference>
<keyword evidence="4 13" id="KW-0813">Transport</keyword>
<feature type="region of interest" description="Disordered" evidence="14">
    <location>
        <begin position="31"/>
        <end position="64"/>
    </location>
</feature>
<comment type="similarity">
    <text evidence="2 13">Belongs to the OXA1/ALB3/YidC family. Type 1 subfamily.</text>
</comment>
<evidence type="ECO:0000256" key="10">
    <source>
        <dbReference type="ARBA" id="ARBA00023186"/>
    </source>
</evidence>
<dbReference type="GO" id="GO:0051205">
    <property type="term" value="P:protein insertion into membrane"/>
    <property type="evidence" value="ECO:0007669"/>
    <property type="project" value="TreeGrafter"/>
</dbReference>
<evidence type="ECO:0000256" key="6">
    <source>
        <dbReference type="ARBA" id="ARBA00022692"/>
    </source>
</evidence>
<evidence type="ECO:0000256" key="9">
    <source>
        <dbReference type="ARBA" id="ARBA00023136"/>
    </source>
</evidence>
<comment type="function">
    <text evidence="13">Required for the insertion and/or proper folding and/or complex formation of integral membrane proteins into the membrane. Involved in integration of membrane proteins that insert both dependently and independently of the Sec translocase complex, as well as at least some lipoproteins. Aids folding of multispanning membrane proteins.</text>
</comment>
<protein>
    <recommendedName>
        <fullName evidence="3 13">Membrane protein insertase YidC</fullName>
    </recommendedName>
    <alternativeName>
        <fullName evidence="12 13">Foldase YidC</fullName>
    </alternativeName>
    <alternativeName>
        <fullName evidence="11 13">Membrane integrase YidC</fullName>
    </alternativeName>
    <alternativeName>
        <fullName evidence="13">Membrane protein YidC</fullName>
    </alternativeName>
</protein>
<dbReference type="InterPro" id="IPR028055">
    <property type="entry name" value="YidC/Oxa/ALB_C"/>
</dbReference>
<organism evidence="17 18">
    <name type="scientific">Acidocella aminolytica 101 = DSM 11237</name>
    <dbReference type="NCBI Taxonomy" id="1120923"/>
    <lineage>
        <taxon>Bacteria</taxon>
        <taxon>Pseudomonadati</taxon>
        <taxon>Pseudomonadota</taxon>
        <taxon>Alphaproteobacteria</taxon>
        <taxon>Acetobacterales</taxon>
        <taxon>Acidocellaceae</taxon>
        <taxon>Acidocella</taxon>
    </lineage>
</organism>
<dbReference type="CDD" id="cd19961">
    <property type="entry name" value="EcYidC-like_peri"/>
    <property type="match status" value="1"/>
</dbReference>
<dbReference type="AlphaFoldDB" id="A0A0D6PGB4"/>
<dbReference type="InterPro" id="IPR001708">
    <property type="entry name" value="YidC/ALB3/OXA1/COX18"/>
</dbReference>
<keyword evidence="8 13" id="KW-1133">Transmembrane helix</keyword>
<dbReference type="InterPro" id="IPR028053">
    <property type="entry name" value="Membr_insert_YidC_N"/>
</dbReference>
<keyword evidence="10 13" id="KW-0143">Chaperone</keyword>
<accession>A0A0D6PGB4</accession>
<dbReference type="GO" id="GO:0032977">
    <property type="term" value="F:membrane insertase activity"/>
    <property type="evidence" value="ECO:0007669"/>
    <property type="project" value="InterPro"/>
</dbReference>
<feature type="domain" description="Membrane insertase YidC/Oxa/ALB C-terminal" evidence="15">
    <location>
        <begin position="369"/>
        <end position="569"/>
    </location>
</feature>
<dbReference type="GO" id="GO:0005886">
    <property type="term" value="C:plasma membrane"/>
    <property type="evidence" value="ECO:0007669"/>
    <property type="project" value="UniProtKB-SubCell"/>
</dbReference>
<dbReference type="Proteomes" id="UP000032668">
    <property type="component" value="Unassembled WGS sequence"/>
</dbReference>
<evidence type="ECO:0000256" key="3">
    <source>
        <dbReference type="ARBA" id="ARBA00015325"/>
    </source>
</evidence>
<dbReference type="NCBIfam" id="NF002353">
    <property type="entry name" value="PRK01318.1-4"/>
    <property type="match status" value="1"/>
</dbReference>
<evidence type="ECO:0000256" key="1">
    <source>
        <dbReference type="ARBA" id="ARBA00004429"/>
    </source>
</evidence>
<dbReference type="CDD" id="cd20070">
    <property type="entry name" value="5TM_YidC_Alb3"/>
    <property type="match status" value="1"/>
</dbReference>
<dbReference type="InterPro" id="IPR038221">
    <property type="entry name" value="YidC_periplasmic_sf"/>
</dbReference>